<geneLocation type="mitochondrion" evidence="4"/>
<sequence>MHILENFYSNNLKYSFINKFKQTSLKTLPTIQKIVLNFKNKTLNLKNTAINLLALRLITKDKKTCLILSKKPNLLLKIKKGNPIGCKIILSKKLMFFFLKKLVFNILPLFKNYQELSLKKAKFNKNSFSFLIKNTMFFSQINNFYNILGYNISSLNLNLVFKTLNSQEQILFGLKKLKVSSI</sequence>
<keyword evidence="3" id="KW-0687">Ribonucleoprotein</keyword>
<dbReference type="GO" id="GO:0003735">
    <property type="term" value="F:structural constituent of ribosome"/>
    <property type="evidence" value="ECO:0007669"/>
    <property type="project" value="InterPro"/>
</dbReference>
<evidence type="ECO:0000256" key="3">
    <source>
        <dbReference type="ARBA" id="ARBA00023274"/>
    </source>
</evidence>
<dbReference type="EMBL" id="MF997419">
    <property type="protein sequence ID" value="AVR57488.1"/>
    <property type="molecule type" value="Genomic_DNA"/>
</dbReference>
<dbReference type="SUPFAM" id="SSF55282">
    <property type="entry name" value="RL5-like"/>
    <property type="match status" value="1"/>
</dbReference>
<dbReference type="InterPro" id="IPR002132">
    <property type="entry name" value="Ribosomal_uL5"/>
</dbReference>
<dbReference type="GO" id="GO:0006412">
    <property type="term" value="P:translation"/>
    <property type="evidence" value="ECO:0007669"/>
    <property type="project" value="InterPro"/>
</dbReference>
<dbReference type="Gene3D" id="3.30.1440.10">
    <property type="match status" value="1"/>
</dbReference>
<reference evidence="4" key="1">
    <citation type="journal article" date="2018" name="Mitochondrial DNA A DNA Mapp Seq Anal">
        <title>Comparative analysis of the mitochondrial genomes of six newly sequenced diatoms reveals group II introns in the barcoding region of cox1.</title>
        <authorList>
            <person name="Pogoda C.S."/>
            <person name="Keepers K.G."/>
            <person name="Hamsher S.E."/>
            <person name="Stepanek J.G."/>
            <person name="Kane N.C."/>
            <person name="Kociolek J.P."/>
        </authorList>
    </citation>
    <scope>NUCLEOTIDE SEQUENCE</scope>
</reference>
<dbReference type="PIRSF" id="PIRSF002161">
    <property type="entry name" value="Ribosomal_L5"/>
    <property type="match status" value="1"/>
</dbReference>
<evidence type="ECO:0000313" key="4">
    <source>
        <dbReference type="EMBL" id="AVR57488.1"/>
    </source>
</evidence>
<keyword evidence="4" id="KW-0496">Mitochondrion</keyword>
<dbReference type="InterPro" id="IPR022803">
    <property type="entry name" value="Ribosomal_uL5_dom_sf"/>
</dbReference>
<protein>
    <submittedName>
        <fullName evidence="4">Ribosomal protein L5</fullName>
    </submittedName>
</protein>
<comment type="similarity">
    <text evidence="1">Belongs to the universal ribosomal protein uL5 family.</text>
</comment>
<proteinExistence type="inferred from homology"/>
<gene>
    <name evidence="4" type="primary">rpl5</name>
</gene>
<dbReference type="GO" id="GO:1990904">
    <property type="term" value="C:ribonucleoprotein complex"/>
    <property type="evidence" value="ECO:0007669"/>
    <property type="project" value="UniProtKB-KW"/>
</dbReference>
<evidence type="ECO:0000256" key="2">
    <source>
        <dbReference type="ARBA" id="ARBA00022980"/>
    </source>
</evidence>
<dbReference type="GO" id="GO:0005840">
    <property type="term" value="C:ribosome"/>
    <property type="evidence" value="ECO:0007669"/>
    <property type="project" value="UniProtKB-KW"/>
</dbReference>
<evidence type="ECO:0000256" key="1">
    <source>
        <dbReference type="ARBA" id="ARBA00008553"/>
    </source>
</evidence>
<keyword evidence="2 4" id="KW-0689">Ribosomal protein</keyword>
<accession>A0A3G1PWA4</accession>
<organism evidence="4">
    <name type="scientific">Entomoneis sp</name>
    <dbReference type="NCBI Taxonomy" id="186043"/>
    <lineage>
        <taxon>Eukaryota</taxon>
        <taxon>Sar</taxon>
        <taxon>Stramenopiles</taxon>
        <taxon>Ochrophyta</taxon>
        <taxon>Bacillariophyta</taxon>
        <taxon>Bacillariophyceae</taxon>
        <taxon>Bacillariophycidae</taxon>
        <taxon>Entomoneidaceae</taxon>
        <taxon>Entomoneis</taxon>
    </lineage>
</organism>
<dbReference type="AlphaFoldDB" id="A0A3G1PWA4"/>
<name>A0A3G1PWA4_9STRA</name>